<dbReference type="SUPFAM" id="SSF54236">
    <property type="entry name" value="Ubiquitin-like"/>
    <property type="match status" value="2"/>
</dbReference>
<dbReference type="GO" id="GO:0005654">
    <property type="term" value="C:nucleoplasm"/>
    <property type="evidence" value="ECO:0007669"/>
    <property type="project" value="TreeGrafter"/>
</dbReference>
<dbReference type="SMART" id="SM00213">
    <property type="entry name" value="UBQ"/>
    <property type="match status" value="2"/>
</dbReference>
<dbReference type="GO" id="GO:0043130">
    <property type="term" value="F:ubiquitin binding"/>
    <property type="evidence" value="ECO:0007669"/>
    <property type="project" value="TreeGrafter"/>
</dbReference>
<reference evidence="2" key="1">
    <citation type="submission" date="2018-02" db="EMBL/GenBank/DDBJ databases">
        <authorList>
            <person name="Cohen D.B."/>
            <person name="Kent A.D."/>
        </authorList>
    </citation>
    <scope>NUCLEOTIDE SEQUENCE</scope>
</reference>
<evidence type="ECO:0000259" key="1">
    <source>
        <dbReference type="PROSITE" id="PS50053"/>
    </source>
</evidence>
<dbReference type="PANTHER" id="PTHR10621">
    <property type="entry name" value="UV EXCISION REPAIR PROTEIN RAD23"/>
    <property type="match status" value="1"/>
</dbReference>
<dbReference type="GO" id="GO:0031593">
    <property type="term" value="F:polyubiquitin modification-dependent protein binding"/>
    <property type="evidence" value="ECO:0007669"/>
    <property type="project" value="TreeGrafter"/>
</dbReference>
<name>A0A2N9I5U0_FAGSY</name>
<dbReference type="InterPro" id="IPR000626">
    <property type="entry name" value="Ubiquitin-like_dom"/>
</dbReference>
<accession>A0A2N9I5U0</accession>
<feature type="domain" description="Ubiquitin-like" evidence="1">
    <location>
        <begin position="1"/>
        <end position="72"/>
    </location>
</feature>
<dbReference type="CDD" id="cd17039">
    <property type="entry name" value="Ubl_ubiquitin_like"/>
    <property type="match status" value="2"/>
</dbReference>
<dbReference type="PANTHER" id="PTHR10621:SF63">
    <property type="entry name" value="UBIQUITIN-LIKE DOMAIN-CONTAINING PROTEIN"/>
    <property type="match status" value="1"/>
</dbReference>
<protein>
    <recommendedName>
        <fullName evidence="1">Ubiquitin-like domain-containing protein</fullName>
    </recommendedName>
</protein>
<gene>
    <name evidence="2" type="ORF">FSB_LOCUS47326</name>
</gene>
<dbReference type="EMBL" id="OIVN01004824">
    <property type="protein sequence ID" value="SPD19444.1"/>
    <property type="molecule type" value="Genomic_DNA"/>
</dbReference>
<dbReference type="InterPro" id="IPR029071">
    <property type="entry name" value="Ubiquitin-like_domsf"/>
</dbReference>
<dbReference type="GO" id="GO:0070628">
    <property type="term" value="F:proteasome binding"/>
    <property type="evidence" value="ECO:0007669"/>
    <property type="project" value="TreeGrafter"/>
</dbReference>
<proteinExistence type="predicted"/>
<dbReference type="AlphaFoldDB" id="A0A2N9I5U0"/>
<dbReference type="PROSITE" id="PS50053">
    <property type="entry name" value="UBIQUITIN_2"/>
    <property type="match status" value="2"/>
</dbReference>
<organism evidence="2">
    <name type="scientific">Fagus sylvatica</name>
    <name type="common">Beechnut</name>
    <dbReference type="NCBI Taxonomy" id="28930"/>
    <lineage>
        <taxon>Eukaryota</taxon>
        <taxon>Viridiplantae</taxon>
        <taxon>Streptophyta</taxon>
        <taxon>Embryophyta</taxon>
        <taxon>Tracheophyta</taxon>
        <taxon>Spermatophyta</taxon>
        <taxon>Magnoliopsida</taxon>
        <taxon>eudicotyledons</taxon>
        <taxon>Gunneridae</taxon>
        <taxon>Pentapetalae</taxon>
        <taxon>rosids</taxon>
        <taxon>fabids</taxon>
        <taxon>Fagales</taxon>
        <taxon>Fagaceae</taxon>
        <taxon>Fagus</taxon>
    </lineage>
</organism>
<evidence type="ECO:0000313" key="2">
    <source>
        <dbReference type="EMBL" id="SPD19444.1"/>
    </source>
</evidence>
<dbReference type="GO" id="GO:0043161">
    <property type="term" value="P:proteasome-mediated ubiquitin-dependent protein catabolic process"/>
    <property type="evidence" value="ECO:0007669"/>
    <property type="project" value="TreeGrafter"/>
</dbReference>
<dbReference type="Pfam" id="PF00240">
    <property type="entry name" value="ubiquitin"/>
    <property type="match status" value="2"/>
</dbReference>
<sequence length="154" mass="17741">MVFFKITGGELKPELEMSSSATILELKEWIHERLNVEIARQALFFDKIELEDDRTIESYEFEDVEILGLVVTPVPEDPIYEILVKSTTAEARIRVRETQKVVELRGKIERLWGIPTQYISLSRHGIVMDDHHPLSAYYVNQGCTVVVKVIVNAR</sequence>
<feature type="domain" description="Ubiquitin-like" evidence="1">
    <location>
        <begin position="80"/>
        <end position="147"/>
    </location>
</feature>
<dbReference type="GO" id="GO:0005829">
    <property type="term" value="C:cytosol"/>
    <property type="evidence" value="ECO:0007669"/>
    <property type="project" value="TreeGrafter"/>
</dbReference>
<dbReference type="Gene3D" id="3.10.20.90">
    <property type="entry name" value="Phosphatidylinositol 3-kinase Catalytic Subunit, Chain A, domain 1"/>
    <property type="match status" value="2"/>
</dbReference>